<dbReference type="AlphaFoldDB" id="A0A401K013"/>
<evidence type="ECO:0000256" key="2">
    <source>
        <dbReference type="ARBA" id="ARBA00010740"/>
    </source>
</evidence>
<evidence type="ECO:0000313" key="6">
    <source>
        <dbReference type="EMBL" id="GCB02096.1"/>
    </source>
</evidence>
<gene>
    <name evidence="6" type="ORF">SFMTTN_2913</name>
</gene>
<comment type="function">
    <text evidence="1">Plays a role in synthesis, processing and/or stability of 23S rRNA.</text>
</comment>
<evidence type="ECO:0000256" key="3">
    <source>
        <dbReference type="ARBA" id="ARBA00015716"/>
    </source>
</evidence>
<evidence type="ECO:0000256" key="4">
    <source>
        <dbReference type="ARBA" id="ARBA00022517"/>
    </source>
</evidence>
<organism evidence="6 7">
    <name type="scientific">Sulfuriferula multivorans</name>
    <dbReference type="NCBI Taxonomy" id="1559896"/>
    <lineage>
        <taxon>Bacteria</taxon>
        <taxon>Pseudomonadati</taxon>
        <taxon>Pseudomonadota</taxon>
        <taxon>Betaproteobacteria</taxon>
        <taxon>Nitrosomonadales</taxon>
        <taxon>Sulfuricellaceae</taxon>
        <taxon>Sulfuriferula</taxon>
    </lineage>
</organism>
<dbReference type="EMBL" id="BGOW01000033">
    <property type="protein sequence ID" value="GCB02096.1"/>
    <property type="molecule type" value="Genomic_DNA"/>
</dbReference>
<dbReference type="PANTHER" id="PTHR38099">
    <property type="entry name" value="LARGE RIBOSOMAL RNA SUBUNIT ACCUMULATION PROTEIN YCED"/>
    <property type="match status" value="1"/>
</dbReference>
<proteinExistence type="inferred from homology"/>
<comment type="caution">
    <text evidence="6">The sequence shown here is derived from an EMBL/GenBank/DDBJ whole genome shotgun (WGS) entry which is preliminary data.</text>
</comment>
<accession>A0A401K013</accession>
<dbReference type="GO" id="GO:0005829">
    <property type="term" value="C:cytosol"/>
    <property type="evidence" value="ECO:0007669"/>
    <property type="project" value="TreeGrafter"/>
</dbReference>
<keyword evidence="6" id="KW-0687">Ribonucleoprotein</keyword>
<protein>
    <recommendedName>
        <fullName evidence="3">Large ribosomal RNA subunit accumulation protein YceD</fullName>
    </recommendedName>
    <alternativeName>
        <fullName evidence="5">23S rRNA accumulation protein YceD</fullName>
    </alternativeName>
</protein>
<evidence type="ECO:0000256" key="1">
    <source>
        <dbReference type="ARBA" id="ARBA00002868"/>
    </source>
</evidence>
<dbReference type="Pfam" id="PF02620">
    <property type="entry name" value="YceD"/>
    <property type="match status" value="1"/>
</dbReference>
<dbReference type="PANTHER" id="PTHR38099:SF1">
    <property type="entry name" value="LARGE RIBOSOMAL RNA SUBUNIT ACCUMULATION PROTEIN YCED"/>
    <property type="match status" value="1"/>
</dbReference>
<dbReference type="InterPro" id="IPR003772">
    <property type="entry name" value="YceD"/>
</dbReference>
<keyword evidence="4" id="KW-0690">Ribosome biogenesis</keyword>
<evidence type="ECO:0000313" key="7">
    <source>
        <dbReference type="Proteomes" id="UP000286806"/>
    </source>
</evidence>
<dbReference type="GO" id="GO:0005840">
    <property type="term" value="C:ribosome"/>
    <property type="evidence" value="ECO:0007669"/>
    <property type="project" value="UniProtKB-KW"/>
</dbReference>
<keyword evidence="7" id="KW-1185">Reference proteome</keyword>
<sequence length="153" mass="17116">MMEGVVAVRDFTRLCESLADSTGEIHYRIETGLIVSGRAFMRLEASGKLQLQCQRCMQGFGWHLAASSHVYIARNVAELDLWDRQAEGLEEAVLADGQFDWFAWLEDEILLTLPAVPVHSTEACPTDQIVPQACKPNPFAMLATLKQHQKLKS</sequence>
<dbReference type="InterPro" id="IPR039255">
    <property type="entry name" value="YceD_bac"/>
</dbReference>
<evidence type="ECO:0000256" key="5">
    <source>
        <dbReference type="ARBA" id="ARBA00031841"/>
    </source>
</evidence>
<comment type="similarity">
    <text evidence="2">Belongs to the DUF177 domain family.</text>
</comment>
<name>A0A401K013_9PROT</name>
<reference evidence="6 7" key="1">
    <citation type="journal article" date="2019" name="Front. Microbiol.">
        <title>Genomes of Neutrophilic Sulfur-Oxidizing Chemolithoautotrophs Representing 9 Proteobacterial Species From 8 Genera.</title>
        <authorList>
            <person name="Watanabe T."/>
            <person name="Kojima H."/>
            <person name="Umezawa K."/>
            <person name="Hori C."/>
            <person name="Takasuka T.E."/>
            <person name="Kato Y."/>
            <person name="Fukui M."/>
        </authorList>
    </citation>
    <scope>NUCLEOTIDE SEQUENCE [LARGE SCALE GENOMIC DNA]</scope>
    <source>
        <strain evidence="6 7">TTN</strain>
    </source>
</reference>
<keyword evidence="6" id="KW-0689">Ribosomal protein</keyword>
<dbReference type="GO" id="GO:0042254">
    <property type="term" value="P:ribosome biogenesis"/>
    <property type="evidence" value="ECO:0007669"/>
    <property type="project" value="UniProtKB-KW"/>
</dbReference>
<dbReference type="Proteomes" id="UP000286806">
    <property type="component" value="Unassembled WGS sequence"/>
</dbReference>